<organism evidence="1 2">
    <name type="scientific">Melipona quadrifasciata</name>
    <dbReference type="NCBI Taxonomy" id="166423"/>
    <lineage>
        <taxon>Eukaryota</taxon>
        <taxon>Metazoa</taxon>
        <taxon>Ecdysozoa</taxon>
        <taxon>Arthropoda</taxon>
        <taxon>Hexapoda</taxon>
        <taxon>Insecta</taxon>
        <taxon>Pterygota</taxon>
        <taxon>Neoptera</taxon>
        <taxon>Endopterygota</taxon>
        <taxon>Hymenoptera</taxon>
        <taxon>Apocrita</taxon>
        <taxon>Aculeata</taxon>
        <taxon>Apoidea</taxon>
        <taxon>Anthophila</taxon>
        <taxon>Apidae</taxon>
        <taxon>Melipona</taxon>
    </lineage>
</organism>
<protein>
    <submittedName>
        <fullName evidence="1">Uncharacterized protein</fullName>
    </submittedName>
</protein>
<sequence>MLVLTIVLQNTDATKKKEQTLWAFMCKIKTNDLRTNLSESRPQRPNKNTVTSRFAFRPGQNQFHPKLDYVRFTIRTTQKRNFIQRLNFNPTETSKRTFVGQRQTKLVLEVQIVSDQGLDLDQSPTKLARIEPLVDSDDLRPALNPSTLANESDTFQIFSNH</sequence>
<name>A0A0N0BH25_9HYME</name>
<dbReference type="EMBL" id="KQ435760">
    <property type="protein sequence ID" value="KOX75612.1"/>
    <property type="molecule type" value="Genomic_DNA"/>
</dbReference>
<dbReference type="AlphaFoldDB" id="A0A0N0BH25"/>
<evidence type="ECO:0000313" key="1">
    <source>
        <dbReference type="EMBL" id="KOX75612.1"/>
    </source>
</evidence>
<dbReference type="Proteomes" id="UP000053105">
    <property type="component" value="Unassembled WGS sequence"/>
</dbReference>
<keyword evidence="2" id="KW-1185">Reference proteome</keyword>
<reference evidence="1 2" key="1">
    <citation type="submission" date="2015-07" db="EMBL/GenBank/DDBJ databases">
        <title>The genome of Melipona quadrifasciata.</title>
        <authorList>
            <person name="Pan H."/>
            <person name="Kapheim K."/>
        </authorList>
    </citation>
    <scope>NUCLEOTIDE SEQUENCE [LARGE SCALE GENOMIC DNA]</scope>
    <source>
        <strain evidence="1">0111107301</strain>
        <tissue evidence="1">Whole body</tissue>
    </source>
</reference>
<gene>
    <name evidence="1" type="ORF">WN51_12801</name>
</gene>
<proteinExistence type="predicted"/>
<evidence type="ECO:0000313" key="2">
    <source>
        <dbReference type="Proteomes" id="UP000053105"/>
    </source>
</evidence>
<accession>A0A0N0BH25</accession>